<gene>
    <name evidence="3" type="ORF">GCM10007989_13880</name>
</gene>
<evidence type="ECO:0000313" key="3">
    <source>
        <dbReference type="EMBL" id="GHA19519.1"/>
    </source>
</evidence>
<evidence type="ECO:0000313" key="4">
    <source>
        <dbReference type="Proteomes" id="UP000646579"/>
    </source>
</evidence>
<feature type="signal peptide" evidence="2">
    <location>
        <begin position="1"/>
        <end position="24"/>
    </location>
</feature>
<proteinExistence type="predicted"/>
<comment type="caution">
    <text evidence="3">The sequence shown here is derived from an EMBL/GenBank/DDBJ whole genome shotgun (WGS) entry which is preliminary data.</text>
</comment>
<reference evidence="3" key="2">
    <citation type="submission" date="2020-09" db="EMBL/GenBank/DDBJ databases">
        <authorList>
            <person name="Sun Q."/>
            <person name="Kim S."/>
        </authorList>
    </citation>
    <scope>NUCLEOTIDE SEQUENCE</scope>
    <source>
        <strain evidence="3">KCTC 32437</strain>
    </source>
</reference>
<name>A0A918S3Z3_9HYPH</name>
<protein>
    <submittedName>
        <fullName evidence="3">Uncharacterized protein</fullName>
    </submittedName>
</protein>
<feature type="chain" id="PRO_5037249972" evidence="2">
    <location>
        <begin position="25"/>
        <end position="92"/>
    </location>
</feature>
<dbReference type="AlphaFoldDB" id="A0A918S3Z3"/>
<evidence type="ECO:0000256" key="1">
    <source>
        <dbReference type="SAM" id="MobiDB-lite"/>
    </source>
</evidence>
<dbReference type="EMBL" id="BMZE01000001">
    <property type="protein sequence ID" value="GHA19519.1"/>
    <property type="molecule type" value="Genomic_DNA"/>
</dbReference>
<accession>A0A918S3Z3</accession>
<keyword evidence="4" id="KW-1185">Reference proteome</keyword>
<feature type="region of interest" description="Disordered" evidence="1">
    <location>
        <begin position="29"/>
        <end position="49"/>
    </location>
</feature>
<dbReference type="Proteomes" id="UP000646579">
    <property type="component" value="Unassembled WGS sequence"/>
</dbReference>
<dbReference type="RefSeq" id="WP_189424549.1">
    <property type="nucleotide sequence ID" value="NZ_BMZE01000001.1"/>
</dbReference>
<keyword evidence="2" id="KW-0732">Signal</keyword>
<organism evidence="3 4">
    <name type="scientific">Devosia pacifica</name>
    <dbReference type="NCBI Taxonomy" id="1335967"/>
    <lineage>
        <taxon>Bacteria</taxon>
        <taxon>Pseudomonadati</taxon>
        <taxon>Pseudomonadota</taxon>
        <taxon>Alphaproteobacteria</taxon>
        <taxon>Hyphomicrobiales</taxon>
        <taxon>Devosiaceae</taxon>
        <taxon>Devosia</taxon>
    </lineage>
</organism>
<evidence type="ECO:0000256" key="2">
    <source>
        <dbReference type="SAM" id="SignalP"/>
    </source>
</evidence>
<reference evidence="3" key="1">
    <citation type="journal article" date="2014" name="Int. J. Syst. Evol. Microbiol.">
        <title>Complete genome sequence of Corynebacterium casei LMG S-19264T (=DSM 44701T), isolated from a smear-ripened cheese.</title>
        <authorList>
            <consortium name="US DOE Joint Genome Institute (JGI-PGF)"/>
            <person name="Walter F."/>
            <person name="Albersmeier A."/>
            <person name="Kalinowski J."/>
            <person name="Ruckert C."/>
        </authorList>
    </citation>
    <scope>NUCLEOTIDE SEQUENCE</scope>
    <source>
        <strain evidence="3">KCTC 32437</strain>
    </source>
</reference>
<sequence length="92" mass="9876">MNIASKLSISAFALAALLTTAAFAQEAGGQAPDQMMQDQTTMPGNMMNGDMTGMQGMMQMMQQMGPMMEACTEMMQAMTNQIESPVTEPRDG</sequence>